<evidence type="ECO:0000313" key="2">
    <source>
        <dbReference type="Proteomes" id="UP001225906"/>
    </source>
</evidence>
<protein>
    <submittedName>
        <fullName evidence="1">DUF4202 domain-containing protein</fullName>
    </submittedName>
</protein>
<dbReference type="EMBL" id="JAVCAP010000001">
    <property type="protein sequence ID" value="MDP8566509.1"/>
    <property type="molecule type" value="Genomic_DNA"/>
</dbReference>
<evidence type="ECO:0000313" key="1">
    <source>
        <dbReference type="EMBL" id="MDP8566509.1"/>
    </source>
</evidence>
<dbReference type="Pfam" id="PF13875">
    <property type="entry name" value="DUF4202"/>
    <property type="match status" value="1"/>
</dbReference>
<sequence length="213" mass="23941">MQDPTAAHHKMSTLQMNTQRFHTALAAFDALNSQDPTSVMVEGTAQSKALVYAHRMSEMLARYAPDASEALQLAARSQHIQRWKIPRSDYPMTKPGYLAWRTKLKSYHAEIATQVLTTHGYDATTISKVCALLNKENLSSDPEMQTLEDVIVLAFLEHDLTEFAGMHPEYSEGKFVDILRKSYLKMSPKGREAALRLIKLPQDLVPLIQKAIG</sequence>
<dbReference type="PANTHER" id="PTHR41729:SF1">
    <property type="entry name" value="GLUTAMYL-TRNA SYNTHETASE"/>
    <property type="match status" value="1"/>
</dbReference>
<comment type="caution">
    <text evidence="1">The sequence shown here is derived from an EMBL/GenBank/DDBJ whole genome shotgun (WGS) entry which is preliminary data.</text>
</comment>
<dbReference type="RefSeq" id="WP_306388203.1">
    <property type="nucleotide sequence ID" value="NZ_JAVCAP010000001.1"/>
</dbReference>
<name>A0ABT9JPK5_9PROT</name>
<reference evidence="2" key="1">
    <citation type="journal article" date="2019" name="Int. J. Syst. Evol. Microbiol.">
        <title>The Global Catalogue of Microorganisms (GCM) 10K type strain sequencing project: providing services to taxonomists for standard genome sequencing and annotation.</title>
        <authorList>
            <consortium name="The Broad Institute Genomics Platform"/>
            <consortium name="The Broad Institute Genome Sequencing Center for Infectious Disease"/>
            <person name="Wu L."/>
            <person name="Ma J."/>
        </authorList>
    </citation>
    <scope>NUCLEOTIDE SEQUENCE [LARGE SCALE GENOMIC DNA]</scope>
    <source>
        <strain evidence="2">VKM B-3159</strain>
    </source>
</reference>
<keyword evidence="2" id="KW-1185">Reference proteome</keyword>
<organism evidence="1 2">
    <name type="scientific">Methylophilus aquaticus</name>
    <dbReference type="NCBI Taxonomy" id="1971610"/>
    <lineage>
        <taxon>Bacteria</taxon>
        <taxon>Pseudomonadati</taxon>
        <taxon>Pseudomonadota</taxon>
        <taxon>Betaproteobacteria</taxon>
        <taxon>Nitrosomonadales</taxon>
        <taxon>Methylophilaceae</taxon>
        <taxon>Methylophilus</taxon>
    </lineage>
</organism>
<proteinExistence type="predicted"/>
<dbReference type="Proteomes" id="UP001225906">
    <property type="component" value="Unassembled WGS sequence"/>
</dbReference>
<gene>
    <name evidence="1" type="ORF">Q9291_01480</name>
</gene>
<dbReference type="PANTHER" id="PTHR41729">
    <property type="entry name" value="GLUTAMYL-TRNA SYNTHETASE"/>
    <property type="match status" value="1"/>
</dbReference>
<accession>A0ABT9JPK5</accession>
<dbReference type="InterPro" id="IPR025255">
    <property type="entry name" value="DUF4202"/>
</dbReference>